<evidence type="ECO:0000313" key="2">
    <source>
        <dbReference type="Proteomes" id="UP000233782"/>
    </source>
</evidence>
<dbReference type="RefSeq" id="WP_101442367.1">
    <property type="nucleotide sequence ID" value="NZ_PJMU01000001.1"/>
</dbReference>
<dbReference type="AlphaFoldDB" id="A0A2N3V0J6"/>
<dbReference type="EMBL" id="PJMU01000001">
    <property type="protein sequence ID" value="PKV75096.1"/>
    <property type="molecule type" value="Genomic_DNA"/>
</dbReference>
<sequence length="143" mass="16556">MASPPYLKLSYDRKRDLLSSQWLRVVNSKEYRQAILRICKQLQKSNASGWLIDISRMATLNMSDQHWTIEMLGHELPQTKLRKLALVLPDDLFLEVVVEKVSNSLLHMFRPDFQIAHFSDPTAAQKWLISSNDPYEGLFSHAS</sequence>
<dbReference type="InterPro" id="IPR021866">
    <property type="entry name" value="SpoIIAA-like"/>
</dbReference>
<protein>
    <submittedName>
        <fullName evidence="1">SpoIIAA-like protein</fullName>
    </submittedName>
</protein>
<name>A0A2N3V0J6_9BACT</name>
<comment type="caution">
    <text evidence="1">The sequence shown here is derived from an EMBL/GenBank/DDBJ whole genome shotgun (WGS) entry which is preliminary data.</text>
</comment>
<proteinExistence type="predicted"/>
<dbReference type="Pfam" id="PF11964">
    <property type="entry name" value="SpoIIAA-like"/>
    <property type="match status" value="1"/>
</dbReference>
<reference evidence="1 2" key="1">
    <citation type="submission" date="2017-12" db="EMBL/GenBank/DDBJ databases">
        <title>Genomic Encyclopedia of Type Strains, Phase III (KMG-III): the genomes of soil and plant-associated and newly described type strains.</title>
        <authorList>
            <person name="Whitman W."/>
        </authorList>
    </citation>
    <scope>NUCLEOTIDE SEQUENCE [LARGE SCALE GENOMIC DNA]</scope>
    <source>
        <strain evidence="1 2">LP43</strain>
    </source>
</reference>
<keyword evidence="2" id="KW-1185">Reference proteome</keyword>
<dbReference type="Proteomes" id="UP000233782">
    <property type="component" value="Unassembled WGS sequence"/>
</dbReference>
<evidence type="ECO:0000313" key="1">
    <source>
        <dbReference type="EMBL" id="PKV75096.1"/>
    </source>
</evidence>
<dbReference type="OrthoDB" id="853849at2"/>
<accession>A0A2N3V0J6</accession>
<organism evidence="1 2">
    <name type="scientific">Pontibacter ramchanderi</name>
    <dbReference type="NCBI Taxonomy" id="1179743"/>
    <lineage>
        <taxon>Bacteria</taxon>
        <taxon>Pseudomonadati</taxon>
        <taxon>Bacteroidota</taxon>
        <taxon>Cytophagia</taxon>
        <taxon>Cytophagales</taxon>
        <taxon>Hymenobacteraceae</taxon>
        <taxon>Pontibacter</taxon>
    </lineage>
</organism>
<gene>
    <name evidence="1" type="ORF">BD749_0033</name>
</gene>